<accession>H6BPI9</accession>
<name>H6BPI9_EXODN</name>
<dbReference type="GO" id="GO:0005886">
    <property type="term" value="C:plasma membrane"/>
    <property type="evidence" value="ECO:0007669"/>
    <property type="project" value="TreeGrafter"/>
</dbReference>
<protein>
    <submittedName>
        <fullName evidence="8">MFS transporter, SIT family, siderophore-iron:H+ symporter</fullName>
    </submittedName>
</protein>
<sequence length="287" mass="31060">MFVLGGCLLIAWPFVETYAPRPLVRIRSFFTNPDIIAPAAIHFVDQFSYAMTYTPAFQWVEVVYDWNTSDATYFYYTQSLCLVVFAIAAGFAASMTRRYKWVAFSGSCIRLLGLVLMIKYRGAHSSAFQVVMPQVIQGLGGGLMTANLLVSAQASVPHDEVAIVTGFMLLVIELGSAIGSGQLHHYIDPVVGGNSTVAELIYAQAASGLAEYPLGSPVRTATINAWTDNMHQILIASITIAAVNILTCLGLPDRVLSDKQNNVTDEPVSILPPTAALPRRPLPTTTA</sequence>
<evidence type="ECO:0000313" key="9">
    <source>
        <dbReference type="Proteomes" id="UP000007304"/>
    </source>
</evidence>
<evidence type="ECO:0000313" key="8">
    <source>
        <dbReference type="EMBL" id="EHY53591.1"/>
    </source>
</evidence>
<dbReference type="InterPro" id="IPR011701">
    <property type="entry name" value="MFS"/>
</dbReference>
<dbReference type="AlphaFoldDB" id="H6BPI9"/>
<evidence type="ECO:0000256" key="6">
    <source>
        <dbReference type="SAM" id="Phobius"/>
    </source>
</evidence>
<dbReference type="RefSeq" id="XP_009154052.1">
    <property type="nucleotide sequence ID" value="XM_009155804.1"/>
</dbReference>
<dbReference type="InParanoid" id="H6BPI9"/>
<dbReference type="Pfam" id="PF07690">
    <property type="entry name" value="MFS_1"/>
    <property type="match status" value="1"/>
</dbReference>
<gene>
    <name evidence="8" type="ORF">HMPREF1120_01780</name>
</gene>
<evidence type="ECO:0000256" key="2">
    <source>
        <dbReference type="ARBA" id="ARBA00022692"/>
    </source>
</evidence>
<dbReference type="GO" id="GO:0022857">
    <property type="term" value="F:transmembrane transporter activity"/>
    <property type="evidence" value="ECO:0007669"/>
    <property type="project" value="InterPro"/>
</dbReference>
<keyword evidence="9" id="KW-1185">Reference proteome</keyword>
<evidence type="ECO:0000256" key="4">
    <source>
        <dbReference type="ARBA" id="ARBA00023136"/>
    </source>
</evidence>
<evidence type="ECO:0000256" key="1">
    <source>
        <dbReference type="ARBA" id="ARBA00004141"/>
    </source>
</evidence>
<dbReference type="Gene3D" id="1.20.1250.20">
    <property type="entry name" value="MFS general substrate transporter like domains"/>
    <property type="match status" value="1"/>
</dbReference>
<keyword evidence="2 6" id="KW-0812">Transmembrane</keyword>
<dbReference type="OMA" id="THIQRLE"/>
<dbReference type="Proteomes" id="UP000007304">
    <property type="component" value="Unassembled WGS sequence"/>
</dbReference>
<feature type="region of interest" description="Disordered" evidence="5">
    <location>
        <begin position="266"/>
        <end position="287"/>
    </location>
</feature>
<feature type="transmembrane region" description="Helical" evidence="6">
    <location>
        <begin position="101"/>
        <end position="120"/>
    </location>
</feature>
<evidence type="ECO:0000256" key="7">
    <source>
        <dbReference type="SAM" id="SignalP"/>
    </source>
</evidence>
<dbReference type="HOGENOM" id="CLU_076416_0_0_1"/>
<keyword evidence="4 6" id="KW-0472">Membrane</keyword>
<feature type="compositionally biased region" description="Low complexity" evidence="5">
    <location>
        <begin position="271"/>
        <end position="287"/>
    </location>
</feature>
<dbReference type="PANTHER" id="PTHR23501:SF87">
    <property type="entry name" value="SIDEROPHORE IRON TRANSPORTER 2"/>
    <property type="match status" value="1"/>
</dbReference>
<dbReference type="VEuPathDB" id="FungiDB:HMPREF1120_01780"/>
<dbReference type="GeneID" id="20306419"/>
<comment type="subcellular location">
    <subcellularLocation>
        <location evidence="1">Membrane</location>
        <topology evidence="1">Multi-pass membrane protein</topology>
    </subcellularLocation>
</comment>
<dbReference type="EMBL" id="JH226131">
    <property type="protein sequence ID" value="EHY53591.1"/>
    <property type="molecule type" value="Genomic_DNA"/>
</dbReference>
<feature type="transmembrane region" description="Helical" evidence="6">
    <location>
        <begin position="233"/>
        <end position="251"/>
    </location>
</feature>
<keyword evidence="3 6" id="KW-1133">Transmembrane helix</keyword>
<keyword evidence="7" id="KW-0732">Signal</keyword>
<evidence type="ECO:0000256" key="3">
    <source>
        <dbReference type="ARBA" id="ARBA00022989"/>
    </source>
</evidence>
<dbReference type="InterPro" id="IPR036259">
    <property type="entry name" value="MFS_trans_sf"/>
</dbReference>
<dbReference type="SUPFAM" id="SSF103473">
    <property type="entry name" value="MFS general substrate transporter"/>
    <property type="match status" value="1"/>
</dbReference>
<feature type="chain" id="PRO_5003602890" evidence="7">
    <location>
        <begin position="18"/>
        <end position="287"/>
    </location>
</feature>
<organism evidence="8 9">
    <name type="scientific">Exophiala dermatitidis (strain ATCC 34100 / CBS 525.76 / NIH/UT8656)</name>
    <name type="common">Black yeast</name>
    <name type="synonym">Wangiella dermatitidis</name>
    <dbReference type="NCBI Taxonomy" id="858893"/>
    <lineage>
        <taxon>Eukaryota</taxon>
        <taxon>Fungi</taxon>
        <taxon>Dikarya</taxon>
        <taxon>Ascomycota</taxon>
        <taxon>Pezizomycotina</taxon>
        <taxon>Eurotiomycetes</taxon>
        <taxon>Chaetothyriomycetidae</taxon>
        <taxon>Chaetothyriales</taxon>
        <taxon>Herpotrichiellaceae</taxon>
        <taxon>Exophiala</taxon>
    </lineage>
</organism>
<dbReference type="OrthoDB" id="4088837at2759"/>
<evidence type="ECO:0000256" key="5">
    <source>
        <dbReference type="SAM" id="MobiDB-lite"/>
    </source>
</evidence>
<dbReference type="eggNOG" id="KOG0254">
    <property type="taxonomic scope" value="Eukaryota"/>
</dbReference>
<proteinExistence type="predicted"/>
<dbReference type="PANTHER" id="PTHR23501">
    <property type="entry name" value="MAJOR FACILITATOR SUPERFAMILY"/>
    <property type="match status" value="1"/>
</dbReference>
<reference evidence="8" key="1">
    <citation type="submission" date="2011-07" db="EMBL/GenBank/DDBJ databases">
        <title>The Genome Sequence of Exophiala (Wangiella) dermatitidis NIH/UT8656.</title>
        <authorList>
            <consortium name="The Broad Institute Genome Sequencing Platform"/>
            <person name="Cuomo C."/>
            <person name="Wang Z."/>
            <person name="Hunicke-Smith S."/>
            <person name="Szanislo P.J."/>
            <person name="Earl A."/>
            <person name="Young S.K."/>
            <person name="Zeng Q."/>
            <person name="Gargeya S."/>
            <person name="Fitzgerald M."/>
            <person name="Haas B."/>
            <person name="Abouelleil A."/>
            <person name="Alvarado L."/>
            <person name="Arachchi H.M."/>
            <person name="Berlin A."/>
            <person name="Brown A."/>
            <person name="Chapman S.B."/>
            <person name="Chen Z."/>
            <person name="Dunbar C."/>
            <person name="Freedman E."/>
            <person name="Gearin G."/>
            <person name="Gellesch M."/>
            <person name="Goldberg J."/>
            <person name="Griggs A."/>
            <person name="Gujja S."/>
            <person name="Heiman D."/>
            <person name="Howarth C."/>
            <person name="Larson L."/>
            <person name="Lui A."/>
            <person name="MacDonald P.J.P."/>
            <person name="Montmayeur A."/>
            <person name="Murphy C."/>
            <person name="Neiman D."/>
            <person name="Pearson M."/>
            <person name="Priest M."/>
            <person name="Roberts A."/>
            <person name="Saif S."/>
            <person name="Shea T."/>
            <person name="Shenoy N."/>
            <person name="Sisk P."/>
            <person name="Stolte C."/>
            <person name="Sykes S."/>
            <person name="Wortman J."/>
            <person name="Nusbaum C."/>
            <person name="Birren B."/>
        </authorList>
    </citation>
    <scope>NUCLEOTIDE SEQUENCE</scope>
    <source>
        <strain evidence="8">NIH/UT8656</strain>
    </source>
</reference>
<feature type="transmembrane region" description="Helical" evidence="6">
    <location>
        <begin position="126"/>
        <end position="149"/>
    </location>
</feature>
<feature type="signal peptide" evidence="7">
    <location>
        <begin position="1"/>
        <end position="17"/>
    </location>
</feature>
<feature type="transmembrane region" description="Helical" evidence="6">
    <location>
        <begin position="161"/>
        <end position="179"/>
    </location>
</feature>
<feature type="transmembrane region" description="Helical" evidence="6">
    <location>
        <begin position="73"/>
        <end position="94"/>
    </location>
</feature>